<keyword evidence="5" id="KW-1185">Reference proteome</keyword>
<dbReference type="OrthoDB" id="46913at2759"/>
<organism evidence="4 5">
    <name type="scientific">Plasmodium relictum</name>
    <dbReference type="NCBI Taxonomy" id="85471"/>
    <lineage>
        <taxon>Eukaryota</taxon>
        <taxon>Sar</taxon>
        <taxon>Alveolata</taxon>
        <taxon>Apicomplexa</taxon>
        <taxon>Aconoidasida</taxon>
        <taxon>Haemosporida</taxon>
        <taxon>Plasmodiidae</taxon>
        <taxon>Plasmodium</taxon>
        <taxon>Plasmodium (Haemamoeba)</taxon>
    </lineage>
</organism>
<evidence type="ECO:0000256" key="2">
    <source>
        <dbReference type="SAM" id="MobiDB-lite"/>
    </source>
</evidence>
<keyword evidence="3" id="KW-1133">Transmembrane helix</keyword>
<dbReference type="PANTHER" id="PTHR13547">
    <property type="match status" value="1"/>
</dbReference>
<name>A0A1J1H3B8_PLARL</name>
<reference evidence="4 5" key="1">
    <citation type="submission" date="2015-04" db="EMBL/GenBank/DDBJ databases">
        <authorList>
            <consortium name="Pathogen Informatics"/>
        </authorList>
    </citation>
    <scope>NUCLEOTIDE SEQUENCE [LARGE SCALE GENOMIC DNA]</scope>
    <source>
        <strain evidence="4 5">SGS1</strain>
    </source>
</reference>
<dbReference type="GO" id="GO:0004526">
    <property type="term" value="F:ribonuclease P activity"/>
    <property type="evidence" value="ECO:0007669"/>
    <property type="project" value="TreeGrafter"/>
</dbReference>
<gene>
    <name evidence="4" type="ORF">PRELSG_0713700</name>
</gene>
<keyword evidence="3" id="KW-0472">Membrane</keyword>
<dbReference type="PANTHER" id="PTHR13547:SF1">
    <property type="entry name" value="MITOCHONDRIAL RIBONUCLEASE P CATALYTIC SUBUNIT"/>
    <property type="match status" value="1"/>
</dbReference>
<feature type="transmembrane region" description="Helical" evidence="3">
    <location>
        <begin position="14"/>
        <end position="34"/>
    </location>
</feature>
<feature type="coiled-coil region" evidence="1">
    <location>
        <begin position="330"/>
        <end position="391"/>
    </location>
</feature>
<dbReference type="GO" id="GO:0001682">
    <property type="term" value="P:tRNA 5'-leader removal"/>
    <property type="evidence" value="ECO:0007669"/>
    <property type="project" value="TreeGrafter"/>
</dbReference>
<feature type="region of interest" description="Disordered" evidence="2">
    <location>
        <begin position="473"/>
        <end position="523"/>
    </location>
</feature>
<evidence type="ECO:0000256" key="3">
    <source>
        <dbReference type="SAM" id="Phobius"/>
    </source>
</evidence>
<dbReference type="EMBL" id="LN835302">
    <property type="protein sequence ID" value="CRG99373.1"/>
    <property type="molecule type" value="Genomic_DNA"/>
</dbReference>
<dbReference type="KEGG" id="prel:PRELSG_0713700"/>
<dbReference type="AlphaFoldDB" id="A0A1J1H3B8"/>
<dbReference type="VEuPathDB" id="PlasmoDB:PRELSG_0713700"/>
<evidence type="ECO:0000256" key="1">
    <source>
        <dbReference type="SAM" id="Coils"/>
    </source>
</evidence>
<keyword evidence="1" id="KW-0175">Coiled coil</keyword>
<keyword evidence="3" id="KW-0812">Transmembrane</keyword>
<protein>
    <submittedName>
        <fullName evidence="4">Uncharacterized protein</fullName>
    </submittedName>
</protein>
<evidence type="ECO:0000313" key="4">
    <source>
        <dbReference type="EMBL" id="CRG99373.1"/>
    </source>
</evidence>
<evidence type="ECO:0000313" key="5">
    <source>
        <dbReference type="Proteomes" id="UP000220158"/>
    </source>
</evidence>
<dbReference type="RefSeq" id="XP_028532380.1">
    <property type="nucleotide sequence ID" value="XM_028675830.1"/>
</dbReference>
<accession>A0A1J1H3B8</accession>
<proteinExistence type="predicted"/>
<dbReference type="GeneID" id="39735474"/>
<sequence length="1055" mass="127242">MLTKEKENDLKKKFILEILLLILLYTQYSFHFIYSFSIKKKPFILNALKENDSIRKSKLRENKKILLDIGNSLKEQNVKKSLAKLDDLLINHSKDKKLSKKMSTICGNVLNLCSRYNDINNMIEIIQKMKFHNIEMQENSYLAICNYYISNNYIYEYLLTINKMIEKKITIRERFYKYILTYILDLSFDKSYRKNIINSKTYQKKGDSVNLIYDNIKGYKVEEDGNNIDHINVNNKRDILIKNIDYTHFENYKKNLNKYDIKLEEEDTIYILNNYLLIDIFKHMNDNKIKIKLIYILKLINYVYENILYIISKKENDDILKDTLSINYENKLIKNKKSNIEEEYEKKEKNFLKDILIEQLRYILELYKSNYESVNINIKKYEETFDEEERRNIYYHVHKITKKLPFIKLTENIKNSYNCKNCKENINTYFLSLKHIIIVIVNIILITHLFNNKEIFKIKHFFSILNGSNDIDEEKEGKNNDLTSALNEEQINRKNEKEKNKYENEEKKKNHEDTETEENSNKYKKKGFESNEMNKLFEKGSYTCILDGANIGYNKQNVENGHFSFLQIEIIKEILKKKKNEKPLIILPKIYHYKNSLKYIEGNENKNEEKNFNIFIPNKTVKIKKSNSYFSEDNYNNLKKQNKISDTNGDNFDSIDNSEFTEKNEKNDKPSKAMSYIKRIFNKLNNIDIEIIKKWEKEKCLYICNYNMYDDYYYILGSLARSNKLFNIYYYIDKLSDHFYKYENLNHNIIIDNYNINDDNLVYINREILYVYNNIIFDKNSDIIVLVSNENVNKEDKYISMNEQYYNDKIKKKNVNLNLFENYKKDLKLIDKDSIPYEKDIYMNTYIYDLEKGEHILANEIEEDKGKKKESKQNSRSNIKKSDIKNLLKNNKIKENLNENEVKNNEKKIYYSNIYVRCVTNLKSVQKPLYIYTNDKMKNHYFNEYTNYILKKWKKKSFMSFYFKQPIFLSELQKQKKTNIDLTNLIDNYKLPFVNLENFKLYIDDIVSYKNKNIYHIKLNSPIKSFLPYQNQNDNIPFIQYNNIIKYLCIDFSKI</sequence>
<dbReference type="Gene3D" id="3.40.50.11980">
    <property type="match status" value="1"/>
</dbReference>
<dbReference type="Proteomes" id="UP000220158">
    <property type="component" value="Chromosome 7"/>
</dbReference>
<feature type="compositionally biased region" description="Basic and acidic residues" evidence="2">
    <location>
        <begin position="490"/>
        <end position="513"/>
    </location>
</feature>